<evidence type="ECO:0000313" key="2">
    <source>
        <dbReference type="Proteomes" id="UP001216510"/>
    </source>
</evidence>
<reference evidence="1 2" key="1">
    <citation type="submission" date="2023-02" db="EMBL/GenBank/DDBJ databases">
        <title>Gemone sequence of Telluria chitinolytica ACM 3522T.</title>
        <authorList>
            <person name="Frediansyah A."/>
            <person name="Miess H."/>
            <person name="Gross H."/>
        </authorList>
    </citation>
    <scope>NUCLEOTIDE SEQUENCE [LARGE SCALE GENOMIC DNA]</scope>
    <source>
        <strain evidence="1 2">ACM 3522</strain>
    </source>
</reference>
<dbReference type="Proteomes" id="UP001216510">
    <property type="component" value="Chromosome"/>
</dbReference>
<organism evidence="1 2">
    <name type="scientific">Pseudoduganella chitinolytica</name>
    <dbReference type="NCBI Taxonomy" id="34070"/>
    <lineage>
        <taxon>Bacteria</taxon>
        <taxon>Pseudomonadati</taxon>
        <taxon>Pseudomonadota</taxon>
        <taxon>Betaproteobacteria</taxon>
        <taxon>Burkholderiales</taxon>
        <taxon>Oxalobacteraceae</taxon>
        <taxon>Telluria group</taxon>
        <taxon>Pseudoduganella</taxon>
    </lineage>
</organism>
<gene>
    <name evidence="1" type="ORF">PX653_03315</name>
</gene>
<accession>A0ABY8BD37</accession>
<proteinExistence type="predicted"/>
<evidence type="ECO:0000313" key="1">
    <source>
        <dbReference type="EMBL" id="WEF33825.1"/>
    </source>
</evidence>
<keyword evidence="2" id="KW-1185">Reference proteome</keyword>
<name>A0ABY8BD37_9BURK</name>
<protein>
    <submittedName>
        <fullName evidence="1">Uncharacterized protein</fullName>
    </submittedName>
</protein>
<dbReference type="EMBL" id="CP119083">
    <property type="protein sequence ID" value="WEF33825.1"/>
    <property type="molecule type" value="Genomic_DNA"/>
</dbReference>
<dbReference type="RefSeq" id="WP_277416511.1">
    <property type="nucleotide sequence ID" value="NZ_CP119083.1"/>
</dbReference>
<sequence>MPGPVATAIRNQRRPREPADAFSLALITTNNMGTPQMGTASTWSDYVDHHAYTACHDVAAMLADLLQAVPRAAPIATAVGAAAPPIGVNNFTPGHFLKVDYGLHSFTLINSAGTVECIEAWASGTAPYTVGKCLFDDGEVDRISIPQATAIAAFPGLLSPVQATRAQSANTLSRAGLPGFGNVAVIPTLRISAYPLAPLVEIGTRYRQRVDTAKEWARDAREHHRGRYTCSVCLDYHGWMASWANNTWGRCPANMCGRIYCPQCKVALAPLVFANLTHRVCTCGTTVNDIGWREIHP</sequence>